<evidence type="ECO:0000256" key="1">
    <source>
        <dbReference type="ARBA" id="ARBA00001947"/>
    </source>
</evidence>
<evidence type="ECO:0000259" key="5">
    <source>
        <dbReference type="Pfam" id="PF08240"/>
    </source>
</evidence>
<name>A0A3E2MUU8_MYCMR</name>
<feature type="domain" description="Alcohol dehydrogenase-like N-terminal" evidence="5">
    <location>
        <begin position="25"/>
        <end position="141"/>
    </location>
</feature>
<dbReference type="EC" id="1.2.1.46" evidence="6"/>
<dbReference type="AlphaFoldDB" id="A0A3E2MUU8"/>
<dbReference type="Gene3D" id="3.90.180.10">
    <property type="entry name" value="Medium-chain alcohol dehydrogenases, catalytic domain"/>
    <property type="match status" value="1"/>
</dbReference>
<dbReference type="RefSeq" id="WP_116267879.1">
    <property type="nucleotide sequence ID" value="NZ_BQLA01000005.1"/>
</dbReference>
<dbReference type="EMBL" id="PEDF01000089">
    <property type="protein sequence ID" value="RFZ40353.1"/>
    <property type="molecule type" value="Genomic_DNA"/>
</dbReference>
<gene>
    <name evidence="6" type="primary">fdhA_2</name>
    <name evidence="6" type="ORF">DAVIS_02898</name>
</gene>
<keyword evidence="2" id="KW-0479">Metal-binding</keyword>
<dbReference type="GO" id="GO:0008270">
    <property type="term" value="F:zinc ion binding"/>
    <property type="evidence" value="ECO:0007669"/>
    <property type="project" value="InterPro"/>
</dbReference>
<dbReference type="InterPro" id="IPR036291">
    <property type="entry name" value="NAD(P)-bd_dom_sf"/>
</dbReference>
<evidence type="ECO:0000256" key="3">
    <source>
        <dbReference type="ARBA" id="ARBA00022833"/>
    </source>
</evidence>
<dbReference type="InterPro" id="IPR011032">
    <property type="entry name" value="GroES-like_sf"/>
</dbReference>
<keyword evidence="4 6" id="KW-0560">Oxidoreductase</keyword>
<dbReference type="PANTHER" id="PTHR42813:SF7">
    <property type="entry name" value="ALCOHOL DEHYDROGENASE (ZN-DEPENDENT)-RELATED"/>
    <property type="match status" value="1"/>
</dbReference>
<organism evidence="6 7">
    <name type="scientific">Mycobacterium marinum</name>
    <dbReference type="NCBI Taxonomy" id="1781"/>
    <lineage>
        <taxon>Bacteria</taxon>
        <taxon>Bacillati</taxon>
        <taxon>Actinomycetota</taxon>
        <taxon>Actinomycetes</taxon>
        <taxon>Mycobacteriales</taxon>
        <taxon>Mycobacteriaceae</taxon>
        <taxon>Mycobacterium</taxon>
        <taxon>Mycobacterium ulcerans group</taxon>
    </lineage>
</organism>
<sequence length="342" mass="36311">MRSLTFVAPGTLRFDEVDAPTILDPGDALVRPLAATTCDLDHHVIADKTPFSMAAPFALGHECVGTVVEVGSECTDFAIGDVVGVAWHIACGTCAQCRINHPARCLRYGDAQYGLPVNGLWGGTFSELIRVPFADYNLAPLPAGVDPVHLASIGDNLALGWEVVVPTVAETADPRVAVFGGTGSIGLYCVDAAVHCAGAHTVYYDDDPVRMAVAEQLGAEVADINGKREKDFDLAVDASADPDRLKMALRSVVPEGHVNSVGIYFQDVALPMLQLYLRGVHFHNGKGHARPSMTPTLDAVAANVLHPQLVTSGIYGWDEMPEVLTSKQAGHKPIFVLDASGH</sequence>
<protein>
    <submittedName>
        <fullName evidence="6">Glutathione-independent formaldehyde dehydrogenase</fullName>
        <ecNumber evidence="6">1.2.1.46</ecNumber>
    </submittedName>
</protein>
<reference evidence="6 7" key="1">
    <citation type="journal article" date="2018" name="Sci. Rep.">
        <title>Extensive genomic diversity among Mycobacterium marinum strains revealed by whole genome sequencing.</title>
        <authorList>
            <person name="Das S."/>
            <person name="Pettersson B.M."/>
            <person name="Behra P.R."/>
            <person name="Mallick A."/>
            <person name="Cheramie M."/>
            <person name="Ramesh M."/>
            <person name="Shirreff L."/>
            <person name="DuCote T."/>
            <person name="Dasgupta S."/>
            <person name="Ennis D.G."/>
            <person name="Kirsebom L.A."/>
        </authorList>
    </citation>
    <scope>NUCLEOTIDE SEQUENCE [LARGE SCALE GENOMIC DNA]</scope>
    <source>
        <strain evidence="6 7">Davis1</strain>
    </source>
</reference>
<proteinExistence type="predicted"/>
<dbReference type="Pfam" id="PF08240">
    <property type="entry name" value="ADH_N"/>
    <property type="match status" value="1"/>
</dbReference>
<evidence type="ECO:0000256" key="4">
    <source>
        <dbReference type="ARBA" id="ARBA00023002"/>
    </source>
</evidence>
<dbReference type="SUPFAM" id="SSF50129">
    <property type="entry name" value="GroES-like"/>
    <property type="match status" value="1"/>
</dbReference>
<dbReference type="PROSITE" id="PS00059">
    <property type="entry name" value="ADH_ZINC"/>
    <property type="match status" value="1"/>
</dbReference>
<accession>A0A3E2MUU8</accession>
<dbReference type="Proteomes" id="UP000257451">
    <property type="component" value="Unassembled WGS sequence"/>
</dbReference>
<dbReference type="Gene3D" id="3.40.50.720">
    <property type="entry name" value="NAD(P)-binding Rossmann-like Domain"/>
    <property type="match status" value="1"/>
</dbReference>
<comment type="caution">
    <text evidence="6">The sequence shown here is derived from an EMBL/GenBank/DDBJ whole genome shotgun (WGS) entry which is preliminary data.</text>
</comment>
<dbReference type="SUPFAM" id="SSF51735">
    <property type="entry name" value="NAD(P)-binding Rossmann-fold domains"/>
    <property type="match status" value="1"/>
</dbReference>
<dbReference type="InterPro" id="IPR002328">
    <property type="entry name" value="ADH_Zn_CS"/>
</dbReference>
<dbReference type="InterPro" id="IPR013154">
    <property type="entry name" value="ADH-like_N"/>
</dbReference>
<dbReference type="PANTHER" id="PTHR42813">
    <property type="entry name" value="ZINC-TYPE ALCOHOL DEHYDROGENASE-LIKE"/>
    <property type="match status" value="1"/>
</dbReference>
<comment type="cofactor">
    <cofactor evidence="1">
        <name>Zn(2+)</name>
        <dbReference type="ChEBI" id="CHEBI:29105"/>
    </cofactor>
</comment>
<dbReference type="GO" id="GO:0018467">
    <property type="term" value="F:formaldehyde dehydrogenase (NAD+) activity"/>
    <property type="evidence" value="ECO:0007669"/>
    <property type="project" value="UniProtKB-EC"/>
</dbReference>
<evidence type="ECO:0000313" key="6">
    <source>
        <dbReference type="EMBL" id="RFZ40353.1"/>
    </source>
</evidence>
<keyword evidence="3" id="KW-0862">Zinc</keyword>
<evidence type="ECO:0000313" key="7">
    <source>
        <dbReference type="Proteomes" id="UP000257451"/>
    </source>
</evidence>
<evidence type="ECO:0000256" key="2">
    <source>
        <dbReference type="ARBA" id="ARBA00022723"/>
    </source>
</evidence>